<reference evidence="4 5" key="1">
    <citation type="submission" date="2016-12" db="EMBL/GenBank/DDBJ databases">
        <title>Trade-off between light-utilization and light-protection in marine flavobacteria.</title>
        <authorList>
            <person name="Kumagai Y."/>
            <person name="Yoshizawa S."/>
            <person name="Kogure K."/>
            <person name="Iwasaki W."/>
        </authorList>
    </citation>
    <scope>NUCLEOTIDE SEQUENCE [LARGE SCALE GENOMIC DNA]</scope>
    <source>
        <strain evidence="4 5">NBRC 108759</strain>
    </source>
</reference>
<dbReference type="AlphaFoldDB" id="A0A2S7WT23"/>
<evidence type="ECO:0000256" key="1">
    <source>
        <dbReference type="SAM" id="Coils"/>
    </source>
</evidence>
<dbReference type="EMBL" id="MSCN01000001">
    <property type="protein sequence ID" value="PQJ80750.1"/>
    <property type="molecule type" value="Genomic_DNA"/>
</dbReference>
<dbReference type="InterPro" id="IPR008756">
    <property type="entry name" value="Peptidase_M56"/>
</dbReference>
<feature type="coiled-coil region" evidence="1">
    <location>
        <begin position="769"/>
        <end position="808"/>
    </location>
</feature>
<feature type="transmembrane region" description="Helical" evidence="2">
    <location>
        <begin position="6"/>
        <end position="22"/>
    </location>
</feature>
<keyword evidence="1" id="KW-0175">Coiled coil</keyword>
<feature type="domain" description="Peptidase M56" evidence="3">
    <location>
        <begin position="134"/>
        <end position="249"/>
    </location>
</feature>
<feature type="transmembrane region" description="Helical" evidence="2">
    <location>
        <begin position="86"/>
        <end position="106"/>
    </location>
</feature>
<dbReference type="Proteomes" id="UP000238882">
    <property type="component" value="Unassembled WGS sequence"/>
</dbReference>
<dbReference type="Pfam" id="PF05569">
    <property type="entry name" value="Peptidase_M56"/>
    <property type="match status" value="1"/>
</dbReference>
<gene>
    <name evidence="4" type="ORF">BTO18_16925</name>
</gene>
<feature type="transmembrane region" description="Helical" evidence="2">
    <location>
        <begin position="34"/>
        <end position="55"/>
    </location>
</feature>
<dbReference type="OrthoDB" id="1522859at2"/>
<evidence type="ECO:0000259" key="3">
    <source>
        <dbReference type="Pfam" id="PF05569"/>
    </source>
</evidence>
<feature type="transmembrane region" description="Helical" evidence="2">
    <location>
        <begin position="263"/>
        <end position="282"/>
    </location>
</feature>
<accession>A0A2S7WT23</accession>
<evidence type="ECO:0000256" key="2">
    <source>
        <dbReference type="SAM" id="Phobius"/>
    </source>
</evidence>
<evidence type="ECO:0000313" key="5">
    <source>
        <dbReference type="Proteomes" id="UP000238882"/>
    </source>
</evidence>
<keyword evidence="2" id="KW-0472">Membrane</keyword>
<organism evidence="4 5">
    <name type="scientific">Polaribacter porphyrae</name>
    <dbReference type="NCBI Taxonomy" id="1137780"/>
    <lineage>
        <taxon>Bacteria</taxon>
        <taxon>Pseudomonadati</taxon>
        <taxon>Bacteroidota</taxon>
        <taxon>Flavobacteriia</taxon>
        <taxon>Flavobacteriales</taxon>
        <taxon>Flavobacteriaceae</taxon>
    </lineage>
</organism>
<comment type="caution">
    <text evidence="4">The sequence shown here is derived from an EMBL/GenBank/DDBJ whole genome shotgun (WGS) entry which is preliminary data.</text>
</comment>
<keyword evidence="5" id="KW-1185">Reference proteome</keyword>
<sequence>MIIYLLKSTACLAFLLAFYHFILEKEKMHIFNRFYLLGSLLFSFIAPLIIFKTIVPVEKLESVMYFTEPTNINHTQYTLVENSFDYTQLAIIAYSFIALIFLFRFTRNIYIIVDKIKRNKKISYKSAVLVLVEDKILPHTFWNYIFINKRDYETENIEQELFTHELSHASQKHTFDVLFIEFLQAVFWINPLFIFLKKAIQLNHEYLADETVINQHKNVFQYQHLLVNKAAWKNEYYLASNLNYLVTKKRLKMMTTKSSPTKILLKKLAVIPLLAGFIFLFAERVEAQEVIIEEKEEPIYEKGSNNQLDYSKDELYKEYVYNKGHFTFKDKNGKKVLKKYNELTDEEKKKLIPPPPLKSRKKVPNKKLIEDLKNSKKYALWIDGKVVKNRTLVNYSNSDFSDYYVSFTHKNARSKKFPQEYQANLSTHKYFKKQNKKRVDNFLKYLKEKHNIEEIKEQVKPKIIEIKEKKKYNTPSSNGSKQHITKKLSKVNFKNLNTKVNTGFKRINGTVFYFVTINDKTQYYNKEGKLSNKNGIQISTKKANASEIVPEIYVKKVYHKGSIFCEFIDDKPKSHIKNDDNVREMMKELGEQHGLKSYIDLNKEYENKRNKKPHFVKSSKKRQQELNEIFSKLGSMYFNLSKESKRKAKRPIHPFKPYVRLKKNGEIFYKLKEDLTEDDKMLLPPRPLMSNASDKEKKKFLKELEKWEVRTGKIPHGNNQTLKLIEKLAKKDAKFYFENKHISAFKALKLAENYKIRVESESTNNGNYIATLYKNNDKKLKQKKTAENEQEQQKRNQLDLIIDMAKNDALFYYEKQVISSDKAIELLKKNKNLNVHSEVTDFNSYKVWISKKRKSESKLKNKY</sequence>
<protein>
    <recommendedName>
        <fullName evidence="3">Peptidase M56 domain-containing protein</fullName>
    </recommendedName>
</protein>
<evidence type="ECO:0000313" key="4">
    <source>
        <dbReference type="EMBL" id="PQJ80750.1"/>
    </source>
</evidence>
<name>A0A2S7WT23_9FLAO</name>
<dbReference type="RefSeq" id="WP_105017357.1">
    <property type="nucleotide sequence ID" value="NZ_MSCN01000001.1"/>
</dbReference>
<keyword evidence="2" id="KW-0812">Transmembrane</keyword>
<keyword evidence="2" id="KW-1133">Transmembrane helix</keyword>
<dbReference type="CDD" id="cd07341">
    <property type="entry name" value="M56_BlaR1_MecR1_like"/>
    <property type="match status" value="1"/>
</dbReference>
<proteinExistence type="predicted"/>